<reference evidence="1" key="1">
    <citation type="journal article" date="2003" name="Plant Physiol.">
        <title>Powdery mildew-induced Mla mRNAs are alternatively spliced and contain multiple upstream open reading frames.</title>
        <authorList>
            <person name="Halterman D.A."/>
            <person name="Wei F."/>
            <person name="Wise R.P."/>
        </authorList>
    </citation>
    <scope>NUCLEOTIDE SEQUENCE</scope>
</reference>
<dbReference type="EMBL" id="AF523679">
    <property type="protein sequence ID" value="AAO16002.1"/>
    <property type="molecule type" value="mRNA"/>
</dbReference>
<dbReference type="EMBL" id="AF523680">
    <property type="protein sequence ID" value="AAO16006.1"/>
    <property type="molecule type" value="mRNA"/>
</dbReference>
<dbReference type="AlphaFoldDB" id="Q8GS32"/>
<name>Q8GS32_HORVU</name>
<dbReference type="EMBL" id="AF523683">
    <property type="protein sequence ID" value="AAO16015.1"/>
    <property type="molecule type" value="mRNA"/>
</dbReference>
<dbReference type="EMBL" id="AF523682">
    <property type="protein sequence ID" value="AAO16012.1"/>
    <property type="molecule type" value="mRNA"/>
</dbReference>
<proteinExistence type="evidence at transcript level"/>
<dbReference type="EMBL" id="AF523681">
    <property type="protein sequence ID" value="AAO16009.1"/>
    <property type="molecule type" value="mRNA"/>
</dbReference>
<sequence length="19" mass="2289">MPVAFSRLSHWHLTFCLSR</sequence>
<protein>
    <submittedName>
        <fullName evidence="1">MLA13uORF 1</fullName>
    </submittedName>
</protein>
<evidence type="ECO:0000313" key="1">
    <source>
        <dbReference type="EMBL" id="AAO16002.1"/>
    </source>
</evidence>
<accession>Q8GS32</accession>
<organism evidence="1">
    <name type="scientific">Hordeum vulgare</name>
    <name type="common">Barley</name>
    <dbReference type="NCBI Taxonomy" id="4513"/>
    <lineage>
        <taxon>Eukaryota</taxon>
        <taxon>Viridiplantae</taxon>
        <taxon>Streptophyta</taxon>
        <taxon>Embryophyta</taxon>
        <taxon>Tracheophyta</taxon>
        <taxon>Spermatophyta</taxon>
        <taxon>Magnoliopsida</taxon>
        <taxon>Liliopsida</taxon>
        <taxon>Poales</taxon>
        <taxon>Poaceae</taxon>
        <taxon>BOP clade</taxon>
        <taxon>Pooideae</taxon>
        <taxon>Triticodae</taxon>
        <taxon>Triticeae</taxon>
        <taxon>Hordeinae</taxon>
        <taxon>Hordeum</taxon>
    </lineage>
</organism>